<protein>
    <recommendedName>
        <fullName evidence="7">Mediator of RNA polymerase II transcription subunit 1</fullName>
    </recommendedName>
    <alternativeName>
        <fullName evidence="7">Mediator complex subunit 1</fullName>
    </alternativeName>
</protein>
<dbReference type="GO" id="GO:0045944">
    <property type="term" value="P:positive regulation of transcription by RNA polymerase II"/>
    <property type="evidence" value="ECO:0007669"/>
    <property type="project" value="UniProtKB-ARBA"/>
</dbReference>
<comment type="function">
    <text evidence="7">Component of the Mediator complex, a coactivator involved in the regulated transcription of nearly all RNA polymerase II-dependent genes. Mediator functions as a bridge to convey information from gene-specific regulatory proteins to the basal RNA polymerase II transcription machinery. Mediator is recruited to promoters by direct interactions with regulatory proteins and serves as a scaffold for the assembly of a functional preinitiation complex with RNA polymerase II and the general transcription factors.</text>
</comment>
<feature type="region of interest" description="Disordered" evidence="8">
    <location>
        <begin position="227"/>
        <end position="249"/>
    </location>
</feature>
<evidence type="ECO:0000256" key="7">
    <source>
        <dbReference type="RuleBase" id="RU364059"/>
    </source>
</evidence>
<dbReference type="InterPro" id="IPR019680">
    <property type="entry name" value="Mediator_Med1"/>
</dbReference>
<dbReference type="PANTHER" id="PTHR35041">
    <property type="entry name" value="MEDIATOR OF RNA POLYMERASE II TRANSCRIPTION SUBUNIT 1"/>
    <property type="match status" value="1"/>
</dbReference>
<dbReference type="GO" id="GO:0016592">
    <property type="term" value="C:mediator complex"/>
    <property type="evidence" value="ECO:0007669"/>
    <property type="project" value="InterPro"/>
</dbReference>
<evidence type="ECO:0000256" key="1">
    <source>
        <dbReference type="ARBA" id="ARBA00004123"/>
    </source>
</evidence>
<keyword evidence="3 7" id="KW-0805">Transcription regulation</keyword>
<keyword evidence="4 7" id="KW-0010">Activator</keyword>
<sequence>MGLESYKETGDKGGITVSVAAKIFLLDIEFAGSQVVRVAINFENTPGPSVDLAPLAAAIFQETLNPTKRKPSYSKPILPPSLAEFSENLQRLALTDKLSKTGLNCFTAITTIYESLRKIYNHEKESLGHPTALCFGSGYPQMHARRKIGLSIDYWRSRRTIPVGEDNPDVKRWRVVVEVQEIPPELSGGVEPVRLPNQWVSDEIHKPKEDNLFGDVEELAIDWLEPPHEEFPDTTGDTSHPRTPPARFSARLDPPLTLPLYDEVDPTLTASFPNHITNPGPLVSLLFPNLEVNQYTNRRVHIPGGLGEITHAYRLYSDLKPVYSRTVSEVPFSHPKDLIAAFKVLRQYALLETLLASCFSREQVQEDTNHGDGGDLEKEVMDLEAFLAEDCVVSVPLRVDIALLPERAFGIDVAFPLDGDPVHLNIIVERNGELKVMIPEGGLTGVAAGLDVRAFEKGLRASEDIPLMIEWFRRSCLGLL</sequence>
<evidence type="ECO:0000256" key="6">
    <source>
        <dbReference type="ARBA" id="ARBA00023242"/>
    </source>
</evidence>
<evidence type="ECO:0000256" key="4">
    <source>
        <dbReference type="ARBA" id="ARBA00023159"/>
    </source>
</evidence>
<evidence type="ECO:0000256" key="8">
    <source>
        <dbReference type="SAM" id="MobiDB-lite"/>
    </source>
</evidence>
<dbReference type="PANTHER" id="PTHR35041:SF4">
    <property type="entry name" value="MEDIATOR OF RNA POLYMERASE II TRANSCRIPTION SUBUNIT 1"/>
    <property type="match status" value="1"/>
</dbReference>
<dbReference type="Pfam" id="PF10744">
    <property type="entry name" value="Med1"/>
    <property type="match status" value="1"/>
</dbReference>
<reference evidence="10 11" key="1">
    <citation type="submission" date="2019-04" db="EMBL/GenBank/DDBJ databases">
        <title>Comparative genomics and transcriptomics to analyze fruiting body development in filamentous ascomycetes.</title>
        <authorList>
            <consortium name="DOE Joint Genome Institute"/>
            <person name="Lutkenhaus R."/>
            <person name="Traeger S."/>
            <person name="Breuer J."/>
            <person name="Kuo A."/>
            <person name="Lipzen A."/>
            <person name="Pangilinan J."/>
            <person name="Dilworth D."/>
            <person name="Sandor L."/>
            <person name="Poggeler S."/>
            <person name="Barry K."/>
            <person name="Grigoriev I.V."/>
            <person name="Nowrousian M."/>
        </authorList>
    </citation>
    <scope>NUCLEOTIDE SEQUENCE [LARGE SCALE GENOMIC DNA]</scope>
    <source>
        <strain evidence="10 11">CBS 389.68</strain>
    </source>
</reference>
<proteinExistence type="inferred from homology"/>
<dbReference type="EMBL" id="ML220114">
    <property type="protein sequence ID" value="TGZ82738.1"/>
    <property type="molecule type" value="Genomic_DNA"/>
</dbReference>
<accession>A0A4S2N0U8</accession>
<gene>
    <name evidence="10" type="ORF">EX30DRAFT_339027</name>
</gene>
<dbReference type="STRING" id="341454.A0A4S2N0U8"/>
<feature type="domain" description="Mediator complex subunit Med1" evidence="9">
    <location>
        <begin position="2"/>
        <end position="360"/>
    </location>
</feature>
<dbReference type="AlphaFoldDB" id="A0A4S2N0U8"/>
<keyword evidence="11" id="KW-1185">Reference proteome</keyword>
<evidence type="ECO:0000259" key="9">
    <source>
        <dbReference type="Pfam" id="PF10744"/>
    </source>
</evidence>
<evidence type="ECO:0000313" key="10">
    <source>
        <dbReference type="EMBL" id="TGZ82738.1"/>
    </source>
</evidence>
<keyword evidence="5 7" id="KW-0804">Transcription</keyword>
<evidence type="ECO:0000256" key="3">
    <source>
        <dbReference type="ARBA" id="ARBA00023015"/>
    </source>
</evidence>
<evidence type="ECO:0000256" key="2">
    <source>
        <dbReference type="ARBA" id="ARBA00006210"/>
    </source>
</evidence>
<evidence type="ECO:0000313" key="11">
    <source>
        <dbReference type="Proteomes" id="UP000298138"/>
    </source>
</evidence>
<dbReference type="GO" id="GO:0003712">
    <property type="term" value="F:transcription coregulator activity"/>
    <property type="evidence" value="ECO:0007669"/>
    <property type="project" value="InterPro"/>
</dbReference>
<name>A0A4S2N0U8_9PEZI</name>
<dbReference type="InParanoid" id="A0A4S2N0U8"/>
<dbReference type="Proteomes" id="UP000298138">
    <property type="component" value="Unassembled WGS sequence"/>
</dbReference>
<dbReference type="OrthoDB" id="5310959at2759"/>
<comment type="subcellular location">
    <subcellularLocation>
        <location evidence="1 7">Nucleus</location>
    </subcellularLocation>
</comment>
<keyword evidence="6 7" id="KW-0539">Nucleus</keyword>
<comment type="similarity">
    <text evidence="2 7">Belongs to the Mediator complex subunit 1 family.</text>
</comment>
<organism evidence="10 11">
    <name type="scientific">Ascodesmis nigricans</name>
    <dbReference type="NCBI Taxonomy" id="341454"/>
    <lineage>
        <taxon>Eukaryota</taxon>
        <taxon>Fungi</taxon>
        <taxon>Dikarya</taxon>
        <taxon>Ascomycota</taxon>
        <taxon>Pezizomycotina</taxon>
        <taxon>Pezizomycetes</taxon>
        <taxon>Pezizales</taxon>
        <taxon>Ascodesmidaceae</taxon>
        <taxon>Ascodesmis</taxon>
    </lineage>
</organism>
<evidence type="ECO:0000256" key="5">
    <source>
        <dbReference type="ARBA" id="ARBA00023163"/>
    </source>
</evidence>